<proteinExistence type="predicted"/>
<feature type="coiled-coil region" evidence="3">
    <location>
        <begin position="80"/>
        <end position="125"/>
    </location>
</feature>
<dbReference type="SUPFAM" id="SSF57959">
    <property type="entry name" value="Leucine zipper domain"/>
    <property type="match status" value="1"/>
</dbReference>
<keyword evidence="2" id="KW-0539">Nucleus</keyword>
<evidence type="ECO:0000256" key="2">
    <source>
        <dbReference type="ARBA" id="ARBA00023242"/>
    </source>
</evidence>
<dbReference type="Gene3D" id="1.20.5.170">
    <property type="match status" value="1"/>
</dbReference>
<feature type="non-terminal residue" evidence="6">
    <location>
        <position position="1"/>
    </location>
</feature>
<feature type="region of interest" description="Disordered" evidence="4">
    <location>
        <begin position="151"/>
        <end position="180"/>
    </location>
</feature>
<dbReference type="EMBL" id="JADGJH010002544">
    <property type="protein sequence ID" value="KAJ3097060.1"/>
    <property type="molecule type" value="Genomic_DNA"/>
</dbReference>
<dbReference type="GO" id="GO:0000976">
    <property type="term" value="F:transcription cis-regulatory region binding"/>
    <property type="evidence" value="ECO:0007669"/>
    <property type="project" value="InterPro"/>
</dbReference>
<evidence type="ECO:0000256" key="4">
    <source>
        <dbReference type="SAM" id="MobiDB-lite"/>
    </source>
</evidence>
<dbReference type="GO" id="GO:0090575">
    <property type="term" value="C:RNA polymerase II transcription regulator complex"/>
    <property type="evidence" value="ECO:0007669"/>
    <property type="project" value="TreeGrafter"/>
</dbReference>
<evidence type="ECO:0000259" key="5">
    <source>
        <dbReference type="SMART" id="SM00338"/>
    </source>
</evidence>
<evidence type="ECO:0000256" key="1">
    <source>
        <dbReference type="ARBA" id="ARBA00004123"/>
    </source>
</evidence>
<dbReference type="Pfam" id="PF00170">
    <property type="entry name" value="bZIP_1"/>
    <property type="match status" value="1"/>
</dbReference>
<reference evidence="6" key="1">
    <citation type="submission" date="2020-05" db="EMBL/GenBank/DDBJ databases">
        <title>Phylogenomic resolution of chytrid fungi.</title>
        <authorList>
            <person name="Stajich J.E."/>
            <person name="Amses K."/>
            <person name="Simmons R."/>
            <person name="Seto K."/>
            <person name="Myers J."/>
            <person name="Bonds A."/>
            <person name="Quandt C.A."/>
            <person name="Barry K."/>
            <person name="Liu P."/>
            <person name="Grigoriev I."/>
            <person name="Longcore J.E."/>
            <person name="James T.Y."/>
        </authorList>
    </citation>
    <scope>NUCLEOTIDE SEQUENCE</scope>
    <source>
        <strain evidence="6">JEL0513</strain>
    </source>
</reference>
<dbReference type="InterPro" id="IPR004827">
    <property type="entry name" value="bZIP"/>
</dbReference>
<dbReference type="PANTHER" id="PTHR40621:SF6">
    <property type="entry name" value="AP-1-LIKE TRANSCRIPTION FACTOR YAP1-RELATED"/>
    <property type="match status" value="1"/>
</dbReference>
<dbReference type="Proteomes" id="UP001211907">
    <property type="component" value="Unassembled WGS sequence"/>
</dbReference>
<protein>
    <recommendedName>
        <fullName evidence="5">BZIP domain-containing protein</fullName>
    </recommendedName>
</protein>
<keyword evidence="7" id="KW-1185">Reference proteome</keyword>
<dbReference type="InterPro" id="IPR046347">
    <property type="entry name" value="bZIP_sf"/>
</dbReference>
<dbReference type="GO" id="GO:0001228">
    <property type="term" value="F:DNA-binding transcription activator activity, RNA polymerase II-specific"/>
    <property type="evidence" value="ECO:0007669"/>
    <property type="project" value="TreeGrafter"/>
</dbReference>
<evidence type="ECO:0000313" key="7">
    <source>
        <dbReference type="Proteomes" id="UP001211907"/>
    </source>
</evidence>
<accession>A0AAD5XD96</accession>
<organism evidence="6 7">
    <name type="scientific">Physocladia obscura</name>
    <dbReference type="NCBI Taxonomy" id="109957"/>
    <lineage>
        <taxon>Eukaryota</taxon>
        <taxon>Fungi</taxon>
        <taxon>Fungi incertae sedis</taxon>
        <taxon>Chytridiomycota</taxon>
        <taxon>Chytridiomycota incertae sedis</taxon>
        <taxon>Chytridiomycetes</taxon>
        <taxon>Chytridiales</taxon>
        <taxon>Chytriomycetaceae</taxon>
        <taxon>Physocladia</taxon>
    </lineage>
</organism>
<dbReference type="AlphaFoldDB" id="A0AAD5XD96"/>
<gene>
    <name evidence="6" type="ORF">HK100_005437</name>
</gene>
<name>A0AAD5XD96_9FUNG</name>
<keyword evidence="3" id="KW-0175">Coiled coil</keyword>
<dbReference type="PANTHER" id="PTHR40621">
    <property type="entry name" value="TRANSCRIPTION FACTOR KAPC-RELATED"/>
    <property type="match status" value="1"/>
</dbReference>
<dbReference type="SMART" id="SM00338">
    <property type="entry name" value="BRLZ"/>
    <property type="match status" value="1"/>
</dbReference>
<comment type="caution">
    <text evidence="6">The sequence shown here is derived from an EMBL/GenBank/DDBJ whole genome shotgun (WGS) entry which is preliminary data.</text>
</comment>
<comment type="subcellular location">
    <subcellularLocation>
        <location evidence="1">Nucleus</location>
    </subcellularLocation>
</comment>
<evidence type="ECO:0000256" key="3">
    <source>
        <dbReference type="SAM" id="Coils"/>
    </source>
</evidence>
<dbReference type="InterPro" id="IPR050936">
    <property type="entry name" value="AP-1-like"/>
</dbReference>
<sequence length="327" mass="36905">MEASFNFLPGFDERSAGATNVNLDWFGDLSNALGQSDAAQELGPDQESGSGPKKRGRKPANTEPATKRIAQVRSAARAYRERKEKYVADLEATVKQLQGERQGDSSELTRRVQQLEAENSRLRLMAVAFDPSHLSSQMQQPVPPYQSPVFQHHQNQQHLYQQQQQYDQASSHLTTPPAGPVANNDIDFFSSISFRPLPSNSFKQTHGEMDYSNIRMSDLDALLDIPLPEPPSPEDVIEPHFDKVKEYLKNVPSLVDNANLVDDLCRLYVRFINRNTDECSTVQGVCRFTYGEIQVTQGKIIDICISVPDDLDKVMRLFETVKKEYDI</sequence>
<feature type="compositionally biased region" description="Low complexity" evidence="4">
    <location>
        <begin position="151"/>
        <end position="168"/>
    </location>
</feature>
<feature type="domain" description="BZIP" evidence="5">
    <location>
        <begin position="60"/>
        <end position="128"/>
    </location>
</feature>
<dbReference type="CDD" id="cd14688">
    <property type="entry name" value="bZIP_YAP"/>
    <property type="match status" value="1"/>
</dbReference>
<evidence type="ECO:0000313" key="6">
    <source>
        <dbReference type="EMBL" id="KAJ3097060.1"/>
    </source>
</evidence>
<feature type="region of interest" description="Disordered" evidence="4">
    <location>
        <begin position="34"/>
        <end position="75"/>
    </location>
</feature>